<dbReference type="GO" id="GO:0016758">
    <property type="term" value="F:hexosyltransferase activity"/>
    <property type="evidence" value="ECO:0007669"/>
    <property type="project" value="UniProtKB-ARBA"/>
</dbReference>
<dbReference type="CDD" id="cd03784">
    <property type="entry name" value="GT1_Gtf-like"/>
    <property type="match status" value="1"/>
</dbReference>
<dbReference type="PANTHER" id="PTHR48050:SF13">
    <property type="entry name" value="STEROL 3-BETA-GLUCOSYLTRANSFERASE UGT80A2"/>
    <property type="match status" value="1"/>
</dbReference>
<gene>
    <name evidence="3" type="ORF">FOE78_00805</name>
</gene>
<evidence type="ECO:0000313" key="3">
    <source>
        <dbReference type="EMBL" id="QDP94652.1"/>
    </source>
</evidence>
<feature type="region of interest" description="Disordered" evidence="1">
    <location>
        <begin position="54"/>
        <end position="73"/>
    </location>
</feature>
<keyword evidence="3" id="KW-0808">Transferase</keyword>
<dbReference type="InterPro" id="IPR010610">
    <property type="entry name" value="EryCIII-like_C"/>
</dbReference>
<sequence>MARILAYTPPATGHAFPLVSGLLTLQRYGHTVHVRTSPRIVDVLRRAGLETSALGPDVLGSESDNGAAAGKPGQLATGLQEVLRRGSAEMADLDAAVGAVRPDVLLVDGMAYGALTRAEAGGLPWALTLPSLLPMREPGIPPYSLGMRPARTPIGRARDAVLWPIVERAFGRALLPGINGLRREVGLPAFTSPLDVYNTPNLVIAMTGEPIEYRRHRLPGNVRMVGFQPWDPPAPGPDYLRQAGDPWILVTCSTDYQGDESLAQVVAAALAGRPYRVLITLADSYGRVDLPTAPNIFVERFAPHAAALQHAALVITHSGMGIVGKATRAGVPVVAVPFGRDQPEIARRVVEAGTGVRLPAARLTTERVRTAVRSAVALQPRAAQVAARLALTDPATDFADAVSELITSARPTLIGPAGRSD</sequence>
<dbReference type="SUPFAM" id="SSF53756">
    <property type="entry name" value="UDP-Glycosyltransferase/glycogen phosphorylase"/>
    <property type="match status" value="1"/>
</dbReference>
<dbReference type="OrthoDB" id="3253247at2"/>
<dbReference type="Pfam" id="PF06722">
    <property type="entry name" value="EryCIII-like_C"/>
    <property type="match status" value="1"/>
</dbReference>
<evidence type="ECO:0000259" key="2">
    <source>
        <dbReference type="Pfam" id="PF06722"/>
    </source>
</evidence>
<dbReference type="InterPro" id="IPR050426">
    <property type="entry name" value="Glycosyltransferase_28"/>
</dbReference>
<dbReference type="GO" id="GO:0017000">
    <property type="term" value="P:antibiotic biosynthetic process"/>
    <property type="evidence" value="ECO:0007669"/>
    <property type="project" value="UniProtKB-ARBA"/>
</dbReference>
<evidence type="ECO:0000256" key="1">
    <source>
        <dbReference type="SAM" id="MobiDB-lite"/>
    </source>
</evidence>
<dbReference type="GO" id="GO:0008194">
    <property type="term" value="F:UDP-glycosyltransferase activity"/>
    <property type="evidence" value="ECO:0007669"/>
    <property type="project" value="InterPro"/>
</dbReference>
<accession>A0A516PU30</accession>
<dbReference type="Gene3D" id="3.40.50.2000">
    <property type="entry name" value="Glycogen Phosphorylase B"/>
    <property type="match status" value="2"/>
</dbReference>
<keyword evidence="4" id="KW-1185">Reference proteome</keyword>
<proteinExistence type="predicted"/>
<dbReference type="Proteomes" id="UP000319263">
    <property type="component" value="Chromosome"/>
</dbReference>
<dbReference type="RefSeq" id="WP_143984641.1">
    <property type="nucleotide sequence ID" value="NZ_CP041692.1"/>
</dbReference>
<evidence type="ECO:0000313" key="4">
    <source>
        <dbReference type="Proteomes" id="UP000319263"/>
    </source>
</evidence>
<dbReference type="InterPro" id="IPR002213">
    <property type="entry name" value="UDP_glucos_trans"/>
</dbReference>
<dbReference type="PANTHER" id="PTHR48050">
    <property type="entry name" value="STEROL 3-BETA-GLUCOSYLTRANSFERASE"/>
    <property type="match status" value="1"/>
</dbReference>
<dbReference type="KEGG" id="mik:FOE78_00805"/>
<name>A0A516PU30_9ACTN</name>
<organism evidence="3 4">
    <name type="scientific">Microlunatus elymi</name>
    <dbReference type="NCBI Taxonomy" id="2596828"/>
    <lineage>
        <taxon>Bacteria</taxon>
        <taxon>Bacillati</taxon>
        <taxon>Actinomycetota</taxon>
        <taxon>Actinomycetes</taxon>
        <taxon>Propionibacteriales</taxon>
        <taxon>Propionibacteriaceae</taxon>
        <taxon>Microlunatus</taxon>
    </lineage>
</organism>
<dbReference type="EMBL" id="CP041692">
    <property type="protein sequence ID" value="QDP94652.1"/>
    <property type="molecule type" value="Genomic_DNA"/>
</dbReference>
<dbReference type="AlphaFoldDB" id="A0A516PU30"/>
<reference evidence="3 4" key="1">
    <citation type="submission" date="2019-07" db="EMBL/GenBank/DDBJ databases">
        <title>Microlunatus dokdonensis sp. nov. isolated from the rhizospheric soil of the wild plant Elymus tsukushiensis.</title>
        <authorList>
            <person name="Ghim S.-Y."/>
            <person name="Hwang Y.-J."/>
            <person name="Son J.-S."/>
            <person name="Shin J.-H."/>
        </authorList>
    </citation>
    <scope>NUCLEOTIDE SEQUENCE [LARGE SCALE GENOMIC DNA]</scope>
    <source>
        <strain evidence="3 4">KUDC0627</strain>
    </source>
</reference>
<feature type="domain" description="Erythromycin biosynthesis protein CIII-like C-terminal" evidence="2">
    <location>
        <begin position="293"/>
        <end position="390"/>
    </location>
</feature>
<protein>
    <submittedName>
        <fullName evidence="3">Glycosyltransferase family 1 protein</fullName>
    </submittedName>
</protein>